<dbReference type="InterPro" id="IPR011251">
    <property type="entry name" value="Luciferase-like_dom"/>
</dbReference>
<protein>
    <submittedName>
        <fullName evidence="6">Putative N5, N10-methylenetetrahydromethanopterin reductase</fullName>
    </submittedName>
</protein>
<gene>
    <name evidence="6" type="ORF">C791_4141</name>
</gene>
<keyword evidence="4" id="KW-0503">Monooxygenase</keyword>
<dbReference type="PANTHER" id="PTHR42847">
    <property type="entry name" value="ALKANESULFONATE MONOOXYGENASE"/>
    <property type="match status" value="1"/>
</dbReference>
<dbReference type="Gene3D" id="3.20.20.30">
    <property type="entry name" value="Luciferase-like domain"/>
    <property type="match status" value="1"/>
</dbReference>
<dbReference type="Pfam" id="PF00296">
    <property type="entry name" value="Bac_luciferase"/>
    <property type="match status" value="1"/>
</dbReference>
<evidence type="ECO:0000256" key="4">
    <source>
        <dbReference type="ARBA" id="ARBA00023033"/>
    </source>
</evidence>
<dbReference type="NCBIfam" id="TIGR03619">
    <property type="entry name" value="F420_Rv2161c"/>
    <property type="match status" value="1"/>
</dbReference>
<keyword evidence="3" id="KW-0560">Oxidoreductase</keyword>
<sequence length="279" mass="30386">MSNMDFGIATAVTDEGIRPHVLAAALEEKGFDSLYLPEHSHIPVSRESPYPGGELPRGALRNLDPFVALAAAATVTSKLRLGTAVALMIQRDLFYTAKEIASLDLLSDGRVVFGVGAGWNIEEMRNHGVDPRTRGALLTEQLQALKAIWTQDEAEFHGKHVDFDPVYSWPKPVRKPHPPIYVAGQGPAGLKRLAEHADGWLPHAATPPEELRRVRSWLAGQGREDVRISVFGAPADPDLLRGLVEAGVDEVSLILPTLPEAETLESLDKLAKTIEPLRA</sequence>
<evidence type="ECO:0000259" key="5">
    <source>
        <dbReference type="Pfam" id="PF00296"/>
    </source>
</evidence>
<evidence type="ECO:0000256" key="2">
    <source>
        <dbReference type="ARBA" id="ARBA00022643"/>
    </source>
</evidence>
<keyword evidence="2" id="KW-0288">FMN</keyword>
<dbReference type="GO" id="GO:0046306">
    <property type="term" value="P:alkanesulfonate catabolic process"/>
    <property type="evidence" value="ECO:0007669"/>
    <property type="project" value="TreeGrafter"/>
</dbReference>
<dbReference type="InterPro" id="IPR050172">
    <property type="entry name" value="SsuD_RutA_monooxygenase"/>
</dbReference>
<dbReference type="PATRIC" id="fig|1238180.3.peg.4472"/>
<dbReference type="InterPro" id="IPR019921">
    <property type="entry name" value="Lucif-like_OxRdtase_Rv2161c"/>
</dbReference>
<keyword evidence="1" id="KW-0285">Flavoprotein</keyword>
<feature type="domain" description="Luciferase-like" evidence="5">
    <location>
        <begin position="22"/>
        <end position="230"/>
    </location>
</feature>
<evidence type="ECO:0000313" key="7">
    <source>
        <dbReference type="Proteomes" id="UP000014137"/>
    </source>
</evidence>
<dbReference type="PANTHER" id="PTHR42847:SF4">
    <property type="entry name" value="ALKANESULFONATE MONOOXYGENASE-RELATED"/>
    <property type="match status" value="1"/>
</dbReference>
<dbReference type="SUPFAM" id="SSF51679">
    <property type="entry name" value="Bacterial luciferase-like"/>
    <property type="match status" value="1"/>
</dbReference>
<organism evidence="6 7">
    <name type="scientific">Amycolatopsis azurea DSM 43854</name>
    <dbReference type="NCBI Taxonomy" id="1238180"/>
    <lineage>
        <taxon>Bacteria</taxon>
        <taxon>Bacillati</taxon>
        <taxon>Actinomycetota</taxon>
        <taxon>Actinomycetes</taxon>
        <taxon>Pseudonocardiales</taxon>
        <taxon>Pseudonocardiaceae</taxon>
        <taxon>Amycolatopsis</taxon>
    </lineage>
</organism>
<comment type="caution">
    <text evidence="6">The sequence shown here is derived from an EMBL/GenBank/DDBJ whole genome shotgun (WGS) entry which is preliminary data.</text>
</comment>
<evidence type="ECO:0000313" key="6">
    <source>
        <dbReference type="EMBL" id="EMD25902.1"/>
    </source>
</evidence>
<reference evidence="6 7" key="1">
    <citation type="submission" date="2012-10" db="EMBL/GenBank/DDBJ databases">
        <title>Genome assembly of Amycolatopsis azurea DSM 43854.</title>
        <authorList>
            <person name="Khatri I."/>
            <person name="Kaur I."/>
            <person name="Subramanian S."/>
            <person name="Mayilraj S."/>
        </authorList>
    </citation>
    <scope>NUCLEOTIDE SEQUENCE [LARGE SCALE GENOMIC DNA]</scope>
    <source>
        <strain evidence="6 7">DSM 43854</strain>
    </source>
</reference>
<accession>M2QJ34</accession>
<dbReference type="InterPro" id="IPR036661">
    <property type="entry name" value="Luciferase-like_sf"/>
</dbReference>
<evidence type="ECO:0000256" key="1">
    <source>
        <dbReference type="ARBA" id="ARBA00022630"/>
    </source>
</evidence>
<dbReference type="EMBL" id="ANMG01000039">
    <property type="protein sequence ID" value="EMD25902.1"/>
    <property type="molecule type" value="Genomic_DNA"/>
</dbReference>
<dbReference type="AlphaFoldDB" id="M2QJ34"/>
<proteinExistence type="predicted"/>
<dbReference type="GO" id="GO:0008726">
    <property type="term" value="F:alkanesulfonate monooxygenase activity"/>
    <property type="evidence" value="ECO:0007669"/>
    <property type="project" value="TreeGrafter"/>
</dbReference>
<dbReference type="Proteomes" id="UP000014137">
    <property type="component" value="Unassembled WGS sequence"/>
</dbReference>
<name>M2QJ34_9PSEU</name>
<evidence type="ECO:0000256" key="3">
    <source>
        <dbReference type="ARBA" id="ARBA00023002"/>
    </source>
</evidence>